<dbReference type="Proteomes" id="UP000053825">
    <property type="component" value="Unassembled WGS sequence"/>
</dbReference>
<dbReference type="EC" id="3.4.24.70" evidence="8"/>
<accession>A0A0L7QV64</accession>
<dbReference type="Pfam" id="PF19310">
    <property type="entry name" value="TOP_N"/>
    <property type="match status" value="1"/>
</dbReference>
<dbReference type="InterPro" id="IPR045090">
    <property type="entry name" value="Pept_M3A_M3B"/>
</dbReference>
<dbReference type="InterPro" id="IPR001567">
    <property type="entry name" value="Pept_M3A_M3B_dom"/>
</dbReference>
<evidence type="ECO:0000256" key="4">
    <source>
        <dbReference type="ARBA" id="ARBA00022801"/>
    </source>
</evidence>
<dbReference type="AlphaFoldDB" id="A0A0L7QV64"/>
<dbReference type="GO" id="GO:0006508">
    <property type="term" value="P:proteolysis"/>
    <property type="evidence" value="ECO:0007669"/>
    <property type="project" value="UniProtKB-KW"/>
</dbReference>
<dbReference type="CDD" id="cd06456">
    <property type="entry name" value="M3A_DCP"/>
    <property type="match status" value="1"/>
</dbReference>
<gene>
    <name evidence="12" type="ORF">WH47_04185</name>
</gene>
<comment type="similarity">
    <text evidence="1 9">Belongs to the peptidase M3 family.</text>
</comment>
<sequence>MFLKNIEMASFYGKRIFLSQNSFLKIPRRNGFLILVPEIGDDLPGKYPLLKKDKSPEFSNITIEKCVAAIGRQALEFEEAVKTLEKQIKNVENICPKILFKDVLNPLEELYTSLNTTWGIAKTLYVGNQSLIPTQYYISINDRSRKACAAKFVSTPIYQACKNVMNNKESELNDEQKRVLTKFILEGKLNGMDLSEKKKLQFSDLHILLFRNLSKYSQKVEVAANMFTFTIRDPKIVEDFPKELLKSMAQDPSSFHVGPWIVTLYSDVMHLFMEYCPDRALRWKVWQADVTKASVLHDRAVETSTTLEGIRQQRNQAANLLGYKTFADLSMETKMAGSVENIYHTFNNLLATARPAQEYEIKEIYAFASERGLQGPLQHWDIAYWGRQRLRAVYKYREDDINNYFPLPKVLCGLFELIEMLFDVKIIESKKSDIWHKDVRFFDIFDLKRSSTDPISHFYLDLYARSKEKFRLTHDLAYMIPIQNRSKISGTKPLAALIFNFTPPLGANPSLLSFKDLQALFQKFGHMLQHTLTTVEYADIAGFSFMEWDTMFISDYFLQNWLYEPSFLQEISCHQDTGEVIPLEMIEKLKHLKIHLAGYYLCKELYLSHFDLELYSSKDFWNNIMGRLWDKYFVLPAYKKDSHICSFKEIFSGDWAAAYYSNIWSRMIAADLYSAFQDVPDKNKEQLKELGSRYRETFLSTGGTYSAREVFRKFRGRDPSPKALLKNLELDVKCSMLNTANENNLLNSQI</sequence>
<evidence type="ECO:0000256" key="3">
    <source>
        <dbReference type="ARBA" id="ARBA00022723"/>
    </source>
</evidence>
<dbReference type="InterPro" id="IPR034005">
    <property type="entry name" value="M3A_DCP"/>
</dbReference>
<evidence type="ECO:0000313" key="12">
    <source>
        <dbReference type="EMBL" id="KOC62525.1"/>
    </source>
</evidence>
<dbReference type="PANTHER" id="PTHR11804:SF83">
    <property type="entry name" value="LD37516P"/>
    <property type="match status" value="1"/>
</dbReference>
<dbReference type="Gene3D" id="1.10.1370.10">
    <property type="entry name" value="Neurolysin, domain 3"/>
    <property type="match status" value="1"/>
</dbReference>
<comment type="catalytic activity">
    <reaction evidence="7">
        <text>Hydrolysis of oligopeptides, with broad specificity. Gly or Ala commonly occur as P1 or P1' residues, but more distant residues are also important, as is shown by the fact that Z-Gly-Pro-Gly-|-Gly-Pro-Ala is cleaved, but not Z-(Gly)(5).</text>
        <dbReference type="EC" id="3.4.24.70"/>
    </reaction>
</comment>
<dbReference type="GO" id="GO:0046872">
    <property type="term" value="F:metal ion binding"/>
    <property type="evidence" value="ECO:0007669"/>
    <property type="project" value="UniProtKB-UniRule"/>
</dbReference>
<reference evidence="12 13" key="1">
    <citation type="submission" date="2015-07" db="EMBL/GenBank/DDBJ databases">
        <title>The genome of Habropoda laboriosa.</title>
        <authorList>
            <person name="Pan H."/>
            <person name="Kapheim K."/>
        </authorList>
    </citation>
    <scope>NUCLEOTIDE SEQUENCE [LARGE SCALE GENOMIC DNA]</scope>
    <source>
        <strain evidence="12">0110345459</strain>
    </source>
</reference>
<keyword evidence="13" id="KW-1185">Reference proteome</keyword>
<evidence type="ECO:0000256" key="9">
    <source>
        <dbReference type="RuleBase" id="RU003435"/>
    </source>
</evidence>
<dbReference type="EMBL" id="KQ414727">
    <property type="protein sequence ID" value="KOC62525.1"/>
    <property type="molecule type" value="Genomic_DNA"/>
</dbReference>
<keyword evidence="6 9" id="KW-0482">Metalloprotease</keyword>
<evidence type="ECO:0000256" key="6">
    <source>
        <dbReference type="ARBA" id="ARBA00023049"/>
    </source>
</evidence>
<dbReference type="InterPro" id="IPR024077">
    <property type="entry name" value="Neurolysin/TOP_dom2"/>
</dbReference>
<evidence type="ECO:0000259" key="11">
    <source>
        <dbReference type="Pfam" id="PF19310"/>
    </source>
</evidence>
<dbReference type="InterPro" id="IPR045666">
    <property type="entry name" value="OpdA_N"/>
</dbReference>
<evidence type="ECO:0000256" key="1">
    <source>
        <dbReference type="ARBA" id="ARBA00006040"/>
    </source>
</evidence>
<dbReference type="GO" id="GO:0004222">
    <property type="term" value="F:metalloendopeptidase activity"/>
    <property type="evidence" value="ECO:0007669"/>
    <property type="project" value="UniProtKB-EC"/>
</dbReference>
<keyword evidence="4 9" id="KW-0378">Hydrolase</keyword>
<dbReference type="Gene3D" id="3.40.390.10">
    <property type="entry name" value="Collagenase (Catalytic Domain)"/>
    <property type="match status" value="1"/>
</dbReference>
<organism evidence="12 13">
    <name type="scientific">Habropoda laboriosa</name>
    <dbReference type="NCBI Taxonomy" id="597456"/>
    <lineage>
        <taxon>Eukaryota</taxon>
        <taxon>Metazoa</taxon>
        <taxon>Ecdysozoa</taxon>
        <taxon>Arthropoda</taxon>
        <taxon>Hexapoda</taxon>
        <taxon>Insecta</taxon>
        <taxon>Pterygota</taxon>
        <taxon>Neoptera</taxon>
        <taxon>Endopterygota</taxon>
        <taxon>Hymenoptera</taxon>
        <taxon>Apocrita</taxon>
        <taxon>Aculeata</taxon>
        <taxon>Apoidea</taxon>
        <taxon>Anthophila</taxon>
        <taxon>Apidae</taxon>
        <taxon>Habropoda</taxon>
    </lineage>
</organism>
<dbReference type="Pfam" id="PF01432">
    <property type="entry name" value="Peptidase_M3"/>
    <property type="match status" value="1"/>
</dbReference>
<name>A0A0L7QV64_9HYME</name>
<dbReference type="InterPro" id="IPR024079">
    <property type="entry name" value="MetalloPept_cat_dom_sf"/>
</dbReference>
<evidence type="ECO:0000313" key="13">
    <source>
        <dbReference type="Proteomes" id="UP000053825"/>
    </source>
</evidence>
<keyword evidence="2 9" id="KW-0645">Protease</keyword>
<evidence type="ECO:0000256" key="2">
    <source>
        <dbReference type="ARBA" id="ARBA00022670"/>
    </source>
</evidence>
<dbReference type="FunFam" id="1.10.1370.40:FF:000008">
    <property type="entry name" value="Oligopeptidase, putative"/>
    <property type="match status" value="1"/>
</dbReference>
<feature type="domain" description="Peptidase M3A/M3B catalytic" evidence="10">
    <location>
        <begin position="272"/>
        <end position="729"/>
    </location>
</feature>
<proteinExistence type="inferred from homology"/>
<dbReference type="STRING" id="597456.A0A0L7QV64"/>
<dbReference type="Gene3D" id="1.10.1370.40">
    <property type="match status" value="1"/>
</dbReference>
<keyword evidence="3 9" id="KW-0479">Metal-binding</keyword>
<evidence type="ECO:0000256" key="5">
    <source>
        <dbReference type="ARBA" id="ARBA00022833"/>
    </source>
</evidence>
<keyword evidence="5 9" id="KW-0862">Zinc</keyword>
<feature type="domain" description="Oligopeptidase A N-terminal" evidence="11">
    <location>
        <begin position="79"/>
        <end position="199"/>
    </location>
</feature>
<protein>
    <recommendedName>
        <fullName evidence="8">oligopeptidase A</fullName>
        <ecNumber evidence="8">3.4.24.70</ecNumber>
    </recommendedName>
</protein>
<evidence type="ECO:0000256" key="8">
    <source>
        <dbReference type="ARBA" id="ARBA00026100"/>
    </source>
</evidence>
<evidence type="ECO:0000259" key="10">
    <source>
        <dbReference type="Pfam" id="PF01432"/>
    </source>
</evidence>
<evidence type="ECO:0000256" key="7">
    <source>
        <dbReference type="ARBA" id="ARBA00024603"/>
    </source>
</evidence>
<dbReference type="SUPFAM" id="SSF55486">
    <property type="entry name" value="Metalloproteases ('zincins'), catalytic domain"/>
    <property type="match status" value="1"/>
</dbReference>
<comment type="cofactor">
    <cofactor evidence="9">
        <name>Zn(2+)</name>
        <dbReference type="ChEBI" id="CHEBI:29105"/>
    </cofactor>
    <text evidence="9">Binds 1 zinc ion.</text>
</comment>
<dbReference type="OrthoDB" id="534666at2759"/>
<dbReference type="PANTHER" id="PTHR11804">
    <property type="entry name" value="PROTEASE M3 THIMET OLIGOPEPTIDASE-RELATED"/>
    <property type="match status" value="1"/>
</dbReference>